<dbReference type="GO" id="GO:0008168">
    <property type="term" value="F:methyltransferase activity"/>
    <property type="evidence" value="ECO:0007669"/>
    <property type="project" value="UniProtKB-KW"/>
</dbReference>
<dbReference type="AlphaFoldDB" id="D8LD42"/>
<dbReference type="OrthoDB" id="2013972at2759"/>
<name>D8LD42_ECTSI</name>
<dbReference type="EMBL" id="FN647822">
    <property type="protein sequence ID" value="CBN78409.1"/>
    <property type="molecule type" value="Genomic_DNA"/>
</dbReference>
<dbReference type="GO" id="GO:0032259">
    <property type="term" value="P:methylation"/>
    <property type="evidence" value="ECO:0007669"/>
    <property type="project" value="UniProtKB-KW"/>
</dbReference>
<feature type="signal peptide" evidence="2">
    <location>
        <begin position="1"/>
        <end position="21"/>
    </location>
</feature>
<evidence type="ECO:0000313" key="5">
    <source>
        <dbReference type="Proteomes" id="UP000002630"/>
    </source>
</evidence>
<dbReference type="PANTHER" id="PTHR42912:SF80">
    <property type="entry name" value="METHYLTRANSFERASE DOMAIN-CONTAINING PROTEIN"/>
    <property type="match status" value="1"/>
</dbReference>
<keyword evidence="4" id="KW-0808">Transferase</keyword>
<dbReference type="eggNOG" id="ENOG502S0CH">
    <property type="taxonomic scope" value="Eukaryota"/>
</dbReference>
<sequence>MFLGGQLQLAVLAVFSCSAGAFVVPPGLSGRASPSAIRLSNSSPIRQQQQQRQQAPGMVLSGLPSPPARKKKITISDPMTTPPAKKKTRSSSSWNDDFGTTVGRAAFASLKDKARDMMVKGAEKRGLDWTGIVEALKGAENWEKRRTEILAKNTNVVVPDYYLKQFHAYGDGNLCWQAAFEQEIASLAVGIRSFPKEGLNAEKYLRDAYIAQLTRLGGQVEKGGVIVDFGCGVGTSTRLLAESMPGARRVIGMDLSPYMIAVGNHHNREKKTGRRVSLVYGDVADTRLPDGGTSLVSCTYLLHEMPDEAVRDVLAEAYRLLKPGGSLAIMDMDPDAPGYKKLRSNPFLFSIVRATEPYLDRWFNLAPRIHHLLAETGFSVVRKAAVTGRHFLVVATKAGSLDLRPSDRAREAMDEHLSTWQT</sequence>
<dbReference type="OMA" id="EPWSDDY"/>
<dbReference type="InParanoid" id="D8LD42"/>
<evidence type="ECO:0000259" key="3">
    <source>
        <dbReference type="Pfam" id="PF13649"/>
    </source>
</evidence>
<dbReference type="EMBL" id="FN649748">
    <property type="protein sequence ID" value="CBN78409.1"/>
    <property type="molecule type" value="Genomic_DNA"/>
</dbReference>
<dbReference type="InterPro" id="IPR041698">
    <property type="entry name" value="Methyltransf_25"/>
</dbReference>
<feature type="chain" id="PRO_5003116967" evidence="2">
    <location>
        <begin position="22"/>
        <end position="422"/>
    </location>
</feature>
<dbReference type="SUPFAM" id="SSF53335">
    <property type="entry name" value="S-adenosyl-L-methionine-dependent methyltransferases"/>
    <property type="match status" value="1"/>
</dbReference>
<evidence type="ECO:0000256" key="2">
    <source>
        <dbReference type="SAM" id="SignalP"/>
    </source>
</evidence>
<dbReference type="InterPro" id="IPR050508">
    <property type="entry name" value="Methyltransf_Superfamily"/>
</dbReference>
<protein>
    <submittedName>
        <fullName evidence="4">SAM-dependent methyltransferases</fullName>
    </submittedName>
</protein>
<gene>
    <name evidence="4" type="ORF">Esi_0113_0047</name>
</gene>
<dbReference type="Pfam" id="PF13649">
    <property type="entry name" value="Methyltransf_25"/>
    <property type="match status" value="1"/>
</dbReference>
<keyword evidence="4" id="KW-0489">Methyltransferase</keyword>
<feature type="domain" description="Methyltransferase" evidence="3">
    <location>
        <begin position="226"/>
        <end position="325"/>
    </location>
</feature>
<feature type="region of interest" description="Disordered" evidence="1">
    <location>
        <begin position="42"/>
        <end position="96"/>
    </location>
</feature>
<dbReference type="InterPro" id="IPR029063">
    <property type="entry name" value="SAM-dependent_MTases_sf"/>
</dbReference>
<proteinExistence type="predicted"/>
<accession>D8LD42</accession>
<dbReference type="Proteomes" id="UP000002630">
    <property type="component" value="Linkage Group LG23"/>
</dbReference>
<keyword evidence="2" id="KW-0732">Signal</keyword>
<dbReference type="STRING" id="2880.D8LD42"/>
<organism evidence="4 5">
    <name type="scientific">Ectocarpus siliculosus</name>
    <name type="common">Brown alga</name>
    <name type="synonym">Conferva siliculosa</name>
    <dbReference type="NCBI Taxonomy" id="2880"/>
    <lineage>
        <taxon>Eukaryota</taxon>
        <taxon>Sar</taxon>
        <taxon>Stramenopiles</taxon>
        <taxon>Ochrophyta</taxon>
        <taxon>PX clade</taxon>
        <taxon>Phaeophyceae</taxon>
        <taxon>Ectocarpales</taxon>
        <taxon>Ectocarpaceae</taxon>
        <taxon>Ectocarpus</taxon>
    </lineage>
</organism>
<keyword evidence="5" id="KW-1185">Reference proteome</keyword>
<evidence type="ECO:0000313" key="4">
    <source>
        <dbReference type="EMBL" id="CBN78409.1"/>
    </source>
</evidence>
<reference evidence="4 5" key="1">
    <citation type="journal article" date="2010" name="Nature">
        <title>The Ectocarpus genome and the independent evolution of multicellularity in brown algae.</title>
        <authorList>
            <person name="Cock J.M."/>
            <person name="Sterck L."/>
            <person name="Rouze P."/>
            <person name="Scornet D."/>
            <person name="Allen A.E."/>
            <person name="Amoutzias G."/>
            <person name="Anthouard V."/>
            <person name="Artiguenave F."/>
            <person name="Aury J.M."/>
            <person name="Badger J.H."/>
            <person name="Beszteri B."/>
            <person name="Billiau K."/>
            <person name="Bonnet E."/>
            <person name="Bothwell J.H."/>
            <person name="Bowler C."/>
            <person name="Boyen C."/>
            <person name="Brownlee C."/>
            <person name="Carrano C.J."/>
            <person name="Charrier B."/>
            <person name="Cho G.Y."/>
            <person name="Coelho S.M."/>
            <person name="Collen J."/>
            <person name="Corre E."/>
            <person name="Da Silva C."/>
            <person name="Delage L."/>
            <person name="Delaroque N."/>
            <person name="Dittami S.M."/>
            <person name="Doulbeau S."/>
            <person name="Elias M."/>
            <person name="Farnham G."/>
            <person name="Gachon C.M."/>
            <person name="Gschloessl B."/>
            <person name="Heesch S."/>
            <person name="Jabbari K."/>
            <person name="Jubin C."/>
            <person name="Kawai H."/>
            <person name="Kimura K."/>
            <person name="Kloareg B."/>
            <person name="Kupper F.C."/>
            <person name="Lang D."/>
            <person name="Le Bail A."/>
            <person name="Leblanc C."/>
            <person name="Lerouge P."/>
            <person name="Lohr M."/>
            <person name="Lopez P.J."/>
            <person name="Martens C."/>
            <person name="Maumus F."/>
            <person name="Michel G."/>
            <person name="Miranda-Saavedra D."/>
            <person name="Morales J."/>
            <person name="Moreau H."/>
            <person name="Motomura T."/>
            <person name="Nagasato C."/>
            <person name="Napoli C.A."/>
            <person name="Nelson D.R."/>
            <person name="Nyvall-Collen P."/>
            <person name="Peters A.F."/>
            <person name="Pommier C."/>
            <person name="Potin P."/>
            <person name="Poulain J."/>
            <person name="Quesneville H."/>
            <person name="Read B."/>
            <person name="Rensing S.A."/>
            <person name="Ritter A."/>
            <person name="Rousvoal S."/>
            <person name="Samanta M."/>
            <person name="Samson G."/>
            <person name="Schroeder D.C."/>
            <person name="Segurens B."/>
            <person name="Strittmatter M."/>
            <person name="Tonon T."/>
            <person name="Tregear J.W."/>
            <person name="Valentin K."/>
            <person name="von Dassow P."/>
            <person name="Yamagishi T."/>
            <person name="Van de Peer Y."/>
            <person name="Wincker P."/>
        </authorList>
    </citation>
    <scope>NUCLEOTIDE SEQUENCE [LARGE SCALE GENOMIC DNA]</scope>
    <source>
        <strain evidence="5">Ec32 / CCAP1310/4</strain>
    </source>
</reference>
<dbReference type="PANTHER" id="PTHR42912">
    <property type="entry name" value="METHYLTRANSFERASE"/>
    <property type="match status" value="1"/>
</dbReference>
<dbReference type="Gene3D" id="3.40.50.150">
    <property type="entry name" value="Vaccinia Virus protein VP39"/>
    <property type="match status" value="1"/>
</dbReference>
<dbReference type="CDD" id="cd02440">
    <property type="entry name" value="AdoMet_MTases"/>
    <property type="match status" value="1"/>
</dbReference>
<evidence type="ECO:0000256" key="1">
    <source>
        <dbReference type="SAM" id="MobiDB-lite"/>
    </source>
</evidence>